<organism evidence="1 2">
    <name type="scientific">Rhizobium oryziradicis</name>
    <dbReference type="NCBI Taxonomy" id="1867956"/>
    <lineage>
        <taxon>Bacteria</taxon>
        <taxon>Pseudomonadati</taxon>
        <taxon>Pseudomonadota</taxon>
        <taxon>Alphaproteobacteria</taxon>
        <taxon>Hyphomicrobiales</taxon>
        <taxon>Rhizobiaceae</taxon>
        <taxon>Rhizobium/Agrobacterium group</taxon>
        <taxon>Rhizobium</taxon>
    </lineage>
</organism>
<dbReference type="STRING" id="1867956.BJF95_05990"/>
<dbReference type="AlphaFoldDB" id="A0A1Q8ZPU9"/>
<sequence length="92" mass="10693">MSAQVSCRKTLLQNVRGPWQSFPKAPKLPFQPEFWSKEGVRRTNHRSAIKTSLSLMFGYHGGFCIKFYRPRVQSWQPMIRQAARVALKRGRA</sequence>
<dbReference type="Proteomes" id="UP000186894">
    <property type="component" value="Unassembled WGS sequence"/>
</dbReference>
<evidence type="ECO:0000313" key="2">
    <source>
        <dbReference type="Proteomes" id="UP000186894"/>
    </source>
</evidence>
<evidence type="ECO:0000313" key="1">
    <source>
        <dbReference type="EMBL" id="OLP44114.1"/>
    </source>
</evidence>
<dbReference type="EMBL" id="MKIM01000027">
    <property type="protein sequence ID" value="OLP44114.1"/>
    <property type="molecule type" value="Genomic_DNA"/>
</dbReference>
<gene>
    <name evidence="1" type="ORF">BJF95_05990</name>
</gene>
<keyword evidence="2" id="KW-1185">Reference proteome</keyword>
<name>A0A1Q8ZPU9_9HYPH</name>
<comment type="caution">
    <text evidence="1">The sequence shown here is derived from an EMBL/GenBank/DDBJ whole genome shotgun (WGS) entry which is preliminary data.</text>
</comment>
<reference evidence="1 2" key="1">
    <citation type="submission" date="2016-09" db="EMBL/GenBank/DDBJ databases">
        <title>Rhizobium oryziradicis sp. nov., isolated from the root of rice.</title>
        <authorList>
            <person name="Zhao J."/>
            <person name="Zhang X."/>
        </authorList>
    </citation>
    <scope>NUCLEOTIDE SEQUENCE [LARGE SCALE GENOMIC DNA]</scope>
    <source>
        <strain evidence="1 2">N19</strain>
    </source>
</reference>
<proteinExistence type="predicted"/>
<protein>
    <submittedName>
        <fullName evidence="1">Uncharacterized protein</fullName>
    </submittedName>
</protein>
<accession>A0A1Q8ZPU9</accession>